<evidence type="ECO:0000256" key="4">
    <source>
        <dbReference type="ARBA" id="ARBA00023136"/>
    </source>
</evidence>
<feature type="transmembrane region" description="Helical" evidence="5">
    <location>
        <begin position="22"/>
        <end position="40"/>
    </location>
</feature>
<gene>
    <name evidence="7" type="ORF">C493_11012</name>
</gene>
<dbReference type="Pfam" id="PF12698">
    <property type="entry name" value="ABC2_membrane_3"/>
    <property type="match status" value="1"/>
</dbReference>
<evidence type="ECO:0000313" key="7">
    <source>
        <dbReference type="EMBL" id="ELY55628.1"/>
    </source>
</evidence>
<comment type="subcellular location">
    <subcellularLocation>
        <location evidence="1">Membrane</location>
        <topology evidence="1">Multi-pass membrane protein</topology>
    </subcellularLocation>
</comment>
<feature type="domain" description="ABC-2 type transporter transmembrane" evidence="6">
    <location>
        <begin position="86"/>
        <end position="265"/>
    </location>
</feature>
<keyword evidence="4 5" id="KW-0472">Membrane</keyword>
<dbReference type="STRING" id="1227499.C493_11012"/>
<evidence type="ECO:0000256" key="2">
    <source>
        <dbReference type="ARBA" id="ARBA00022692"/>
    </source>
</evidence>
<dbReference type="AlphaFoldDB" id="L9X4W6"/>
<evidence type="ECO:0000256" key="3">
    <source>
        <dbReference type="ARBA" id="ARBA00022989"/>
    </source>
</evidence>
<dbReference type="InterPro" id="IPR013525">
    <property type="entry name" value="ABC2_TM"/>
</dbReference>
<dbReference type="GO" id="GO:0016020">
    <property type="term" value="C:membrane"/>
    <property type="evidence" value="ECO:0007669"/>
    <property type="project" value="UniProtKB-SubCell"/>
</dbReference>
<organism evidence="7 8">
    <name type="scientific">Natronolimnohabitans innermongolicus JCM 12255</name>
    <dbReference type="NCBI Taxonomy" id="1227499"/>
    <lineage>
        <taxon>Archaea</taxon>
        <taxon>Methanobacteriati</taxon>
        <taxon>Methanobacteriota</taxon>
        <taxon>Stenosarchaea group</taxon>
        <taxon>Halobacteria</taxon>
        <taxon>Halobacteriales</taxon>
        <taxon>Natrialbaceae</taxon>
        <taxon>Natronolimnohabitans</taxon>
    </lineage>
</organism>
<sequence>MSAPTVDDAAAADGAQPDERDAGVLLLVWTILRMNFLLMVRYRVNFVAQIVGMYLFFAVIFFGGQAAVENVGEGGIGSLGSTLDALIVGWFLWTMAQSAYFSLSGEVTQESRWGTLEQLYMSPYGFGTIMLTKVFVNMLLSLVMGGIMLALILLTTGRTLSLDVITVLPIAVLALLSVVGIGFVFAGLTLIYKKLGSVSQLMQFVILGLVAAPAAEFSVLNLLPITQGSAMLQEAMRNGVRLWEFSAVELAVLVGTAVVYFSIGYVVFQLCSHVARKRGVMGHY</sequence>
<feature type="transmembrane region" description="Helical" evidence="5">
    <location>
        <begin position="47"/>
        <end position="68"/>
    </location>
</feature>
<protein>
    <recommendedName>
        <fullName evidence="6">ABC-2 type transporter transmembrane domain-containing protein</fullName>
    </recommendedName>
</protein>
<keyword evidence="2 5" id="KW-0812">Transmembrane</keyword>
<proteinExistence type="predicted"/>
<feature type="transmembrane region" description="Helical" evidence="5">
    <location>
        <begin position="204"/>
        <end position="225"/>
    </location>
</feature>
<evidence type="ECO:0000256" key="1">
    <source>
        <dbReference type="ARBA" id="ARBA00004141"/>
    </source>
</evidence>
<feature type="transmembrane region" description="Helical" evidence="5">
    <location>
        <begin position="167"/>
        <end position="192"/>
    </location>
</feature>
<evidence type="ECO:0000259" key="6">
    <source>
        <dbReference type="Pfam" id="PF12698"/>
    </source>
</evidence>
<evidence type="ECO:0000256" key="5">
    <source>
        <dbReference type="SAM" id="Phobius"/>
    </source>
</evidence>
<feature type="transmembrane region" description="Helical" evidence="5">
    <location>
        <begin position="134"/>
        <end position="155"/>
    </location>
</feature>
<dbReference type="RefSeq" id="WP_007259483.1">
    <property type="nucleotide sequence ID" value="NZ_AOHZ01000049.1"/>
</dbReference>
<comment type="caution">
    <text evidence="7">The sequence shown here is derived from an EMBL/GenBank/DDBJ whole genome shotgun (WGS) entry which is preliminary data.</text>
</comment>
<name>L9X4W6_9EURY</name>
<dbReference type="InterPro" id="IPR051784">
    <property type="entry name" value="Nod_factor_ABC_transporter"/>
</dbReference>
<dbReference type="PANTHER" id="PTHR43229:SF6">
    <property type="entry name" value="ABC-TYPE MULTIDRUG TRANSPORT SYSTEM, PERMEASE COMPONENT"/>
    <property type="match status" value="1"/>
</dbReference>
<keyword evidence="8" id="KW-1185">Reference proteome</keyword>
<feature type="transmembrane region" description="Helical" evidence="5">
    <location>
        <begin position="245"/>
        <end position="268"/>
    </location>
</feature>
<reference evidence="7 8" key="1">
    <citation type="journal article" date="2014" name="PLoS Genet.">
        <title>Phylogenetically driven sequencing of extremely halophilic archaea reveals strategies for static and dynamic osmo-response.</title>
        <authorList>
            <person name="Becker E.A."/>
            <person name="Seitzer P.M."/>
            <person name="Tritt A."/>
            <person name="Larsen D."/>
            <person name="Krusor M."/>
            <person name="Yao A.I."/>
            <person name="Wu D."/>
            <person name="Madern D."/>
            <person name="Eisen J.A."/>
            <person name="Darling A.E."/>
            <person name="Facciotti M.T."/>
        </authorList>
    </citation>
    <scope>NUCLEOTIDE SEQUENCE [LARGE SCALE GENOMIC DNA]</scope>
    <source>
        <strain evidence="7 8">JCM 12255</strain>
    </source>
</reference>
<dbReference type="PANTHER" id="PTHR43229">
    <property type="entry name" value="NODULATION PROTEIN J"/>
    <property type="match status" value="1"/>
</dbReference>
<dbReference type="EMBL" id="AOHZ01000049">
    <property type="protein sequence ID" value="ELY55628.1"/>
    <property type="molecule type" value="Genomic_DNA"/>
</dbReference>
<dbReference type="Proteomes" id="UP000011602">
    <property type="component" value="Unassembled WGS sequence"/>
</dbReference>
<keyword evidence="3 5" id="KW-1133">Transmembrane helix</keyword>
<dbReference type="PATRIC" id="fig|1227499.3.peg.2241"/>
<evidence type="ECO:0000313" key="8">
    <source>
        <dbReference type="Proteomes" id="UP000011602"/>
    </source>
</evidence>
<dbReference type="eggNOG" id="arCOG01465">
    <property type="taxonomic scope" value="Archaea"/>
</dbReference>
<accession>L9X4W6</accession>
<dbReference type="GO" id="GO:0140359">
    <property type="term" value="F:ABC-type transporter activity"/>
    <property type="evidence" value="ECO:0007669"/>
    <property type="project" value="InterPro"/>
</dbReference>